<dbReference type="RefSeq" id="WP_100535358.1">
    <property type="nucleotide sequence ID" value="NZ_JBHRWM010000024.1"/>
</dbReference>
<keyword evidence="1" id="KW-0472">Membrane</keyword>
<comment type="caution">
    <text evidence="2">The sequence shown here is derived from an EMBL/GenBank/DDBJ whole genome shotgun (WGS) entry which is preliminary data.</text>
</comment>
<organism evidence="2 3">
    <name type="scientific">Acinetobacter pseudolwoffii</name>
    <dbReference type="NCBI Taxonomy" id="2053287"/>
    <lineage>
        <taxon>Bacteria</taxon>
        <taxon>Pseudomonadati</taxon>
        <taxon>Pseudomonadota</taxon>
        <taxon>Gammaproteobacteria</taxon>
        <taxon>Moraxellales</taxon>
        <taxon>Moraxellaceae</taxon>
        <taxon>Acinetobacter</taxon>
    </lineage>
</organism>
<keyword evidence="1" id="KW-1133">Transmembrane helix</keyword>
<accession>A0A2H9YQ01</accession>
<feature type="transmembrane region" description="Helical" evidence="1">
    <location>
        <begin position="78"/>
        <end position="99"/>
    </location>
</feature>
<sequence length="473" mass="55481">MKLLKSIDQNSHIVKTNYLITLFSFLFVLVFVSICYILDFEFKFSDFTWSLIFIGYIVFVYIFRYINKVNLVEIYSLFYITVLIFMGGRFFSVLLGYNANPLFELDFFTYRLLNDQEKSLLMFLLFLGLLSLEVGYYSSKFLFKPVGSKNYVEKINASLLLIFMIIIVAFYVVYTTYLNISTVLRGGYLGLFVDSQNSNYNYDFFSTIQTLMYALVGIVCIQANKNIRKLYLFILGGYFLGVIFTGSRGSFVCFLLFLMWYFNDFGVKRVNSLKVFAYFFLIFLSLNTVYYMFTLREMSGDANEGISFYQKILQFLYDQGVSLFVFNESLYLNNYPIHQYFQNFLPGSTFVASLLGGDIRPENKTFVTYLNSQLNPQLFEQGFGLGWAFFADAYRYSFGIVYLYCIFIILFSIFLNWLQLSLYRNRLVMVISASVLIHVLFLPRASLSTVFPLVFYTIITYFMVVYFKRNGRF</sequence>
<dbReference type="GeneID" id="97178006"/>
<feature type="transmembrane region" description="Helical" evidence="1">
    <location>
        <begin position="393"/>
        <end position="415"/>
    </location>
</feature>
<proteinExistence type="predicted"/>
<feature type="transmembrane region" description="Helical" evidence="1">
    <location>
        <begin position="47"/>
        <end position="66"/>
    </location>
</feature>
<gene>
    <name evidence="2" type="ORF">CWI32_11695</name>
</gene>
<keyword evidence="1" id="KW-0812">Transmembrane</keyword>
<reference evidence="2 3" key="1">
    <citation type="submission" date="2017-11" db="EMBL/GenBank/DDBJ databases">
        <title>Revising the taxonomy of the Acinetobacter lwoffii group: the description of Acinetobacter pseudolwoffii sp. nov. and emended description of Acinetobacter lwoffii.</title>
        <authorList>
            <person name="Nemec A."/>
            <person name="Radolfova-Krizova L."/>
        </authorList>
    </citation>
    <scope>NUCLEOTIDE SEQUENCE [LARGE SCALE GENOMIC DNA]</scope>
    <source>
        <strain evidence="2 3">ANC 5044</strain>
    </source>
</reference>
<feature type="transmembrane region" description="Helical" evidence="1">
    <location>
        <begin position="200"/>
        <end position="223"/>
    </location>
</feature>
<feature type="transmembrane region" description="Helical" evidence="1">
    <location>
        <begin position="159"/>
        <end position="180"/>
    </location>
</feature>
<evidence type="ECO:0000313" key="2">
    <source>
        <dbReference type="EMBL" id="PJO74726.1"/>
    </source>
</evidence>
<dbReference type="AlphaFoldDB" id="A0A2H9YQ01"/>
<evidence type="ECO:0000256" key="1">
    <source>
        <dbReference type="SAM" id="Phobius"/>
    </source>
</evidence>
<feature type="transmembrane region" description="Helical" evidence="1">
    <location>
        <begin position="230"/>
        <end position="263"/>
    </location>
</feature>
<evidence type="ECO:0000313" key="3">
    <source>
        <dbReference type="Proteomes" id="UP000243446"/>
    </source>
</evidence>
<dbReference type="Proteomes" id="UP000243446">
    <property type="component" value="Unassembled WGS sequence"/>
</dbReference>
<feature type="transmembrane region" description="Helical" evidence="1">
    <location>
        <begin position="119"/>
        <end position="138"/>
    </location>
</feature>
<protein>
    <recommendedName>
        <fullName evidence="4">O-antigen polysaccharide polymerase Wzy</fullName>
    </recommendedName>
</protein>
<feature type="transmembrane region" description="Helical" evidence="1">
    <location>
        <begin position="20"/>
        <end position="41"/>
    </location>
</feature>
<dbReference type="InterPro" id="IPR029468">
    <property type="entry name" value="O-ag_pol_Wzy"/>
</dbReference>
<dbReference type="EMBL" id="PHRG01000006">
    <property type="protein sequence ID" value="PJO74726.1"/>
    <property type="molecule type" value="Genomic_DNA"/>
</dbReference>
<feature type="transmembrane region" description="Helical" evidence="1">
    <location>
        <begin position="275"/>
        <end position="294"/>
    </location>
</feature>
<evidence type="ECO:0008006" key="4">
    <source>
        <dbReference type="Google" id="ProtNLM"/>
    </source>
</evidence>
<dbReference type="Pfam" id="PF14296">
    <property type="entry name" value="O-ag_pol_Wzy"/>
    <property type="match status" value="1"/>
</dbReference>
<feature type="transmembrane region" description="Helical" evidence="1">
    <location>
        <begin position="449"/>
        <end position="467"/>
    </location>
</feature>
<name>A0A2H9YQ01_9GAMM</name>